<accession>A0A5N6PZ63</accession>
<evidence type="ECO:0000313" key="1">
    <source>
        <dbReference type="EMBL" id="KAD7477066.1"/>
    </source>
</evidence>
<sequence length="111" mass="12411">MTTLPFGRGDRPTEWCVRRWSSSGGRAPAGEGSNRWWGAISLFHFCTESKRKSLGMPTVKPSIIYSYWILNMSIIHGLKCPSPGFLANQTALRTAAEHLQNSHLFAKEGFL</sequence>
<dbReference type="Proteomes" id="UP000326396">
    <property type="component" value="Linkage Group LG1"/>
</dbReference>
<protein>
    <submittedName>
        <fullName evidence="1">Uncharacterized protein</fullName>
    </submittedName>
</protein>
<name>A0A5N6PZ63_9ASTR</name>
<proteinExistence type="predicted"/>
<reference evidence="1 2" key="1">
    <citation type="submission" date="2019-05" db="EMBL/GenBank/DDBJ databases">
        <title>Mikania micrantha, genome provides insights into the molecular mechanism of rapid growth.</title>
        <authorList>
            <person name="Liu B."/>
        </authorList>
    </citation>
    <scope>NUCLEOTIDE SEQUENCE [LARGE SCALE GENOMIC DNA]</scope>
    <source>
        <strain evidence="1">NLD-2019</strain>
        <tissue evidence="1">Leaf</tissue>
    </source>
</reference>
<dbReference type="AlphaFoldDB" id="A0A5N6PZ63"/>
<dbReference type="EMBL" id="SZYD01000001">
    <property type="protein sequence ID" value="KAD7477066.1"/>
    <property type="molecule type" value="Genomic_DNA"/>
</dbReference>
<organism evidence="1 2">
    <name type="scientific">Mikania micrantha</name>
    <name type="common">bitter vine</name>
    <dbReference type="NCBI Taxonomy" id="192012"/>
    <lineage>
        <taxon>Eukaryota</taxon>
        <taxon>Viridiplantae</taxon>
        <taxon>Streptophyta</taxon>
        <taxon>Embryophyta</taxon>
        <taxon>Tracheophyta</taxon>
        <taxon>Spermatophyta</taxon>
        <taxon>Magnoliopsida</taxon>
        <taxon>eudicotyledons</taxon>
        <taxon>Gunneridae</taxon>
        <taxon>Pentapetalae</taxon>
        <taxon>asterids</taxon>
        <taxon>campanulids</taxon>
        <taxon>Asterales</taxon>
        <taxon>Asteraceae</taxon>
        <taxon>Asteroideae</taxon>
        <taxon>Heliantheae alliance</taxon>
        <taxon>Eupatorieae</taxon>
        <taxon>Mikania</taxon>
    </lineage>
</organism>
<gene>
    <name evidence="1" type="ORF">E3N88_00202</name>
</gene>
<keyword evidence="2" id="KW-1185">Reference proteome</keyword>
<comment type="caution">
    <text evidence="1">The sequence shown here is derived from an EMBL/GenBank/DDBJ whole genome shotgun (WGS) entry which is preliminary data.</text>
</comment>
<evidence type="ECO:0000313" key="2">
    <source>
        <dbReference type="Proteomes" id="UP000326396"/>
    </source>
</evidence>